<dbReference type="AlphaFoldDB" id="A0AAN7UMY2"/>
<dbReference type="SMART" id="SM00382">
    <property type="entry name" value="AAA"/>
    <property type="match status" value="1"/>
</dbReference>
<proteinExistence type="predicted"/>
<gene>
    <name evidence="3" type="ORF">RRF57_011502</name>
</gene>
<protein>
    <recommendedName>
        <fullName evidence="2">AAA+ ATPase domain-containing protein</fullName>
    </recommendedName>
</protein>
<organism evidence="3 4">
    <name type="scientific">Xylaria bambusicola</name>
    <dbReference type="NCBI Taxonomy" id="326684"/>
    <lineage>
        <taxon>Eukaryota</taxon>
        <taxon>Fungi</taxon>
        <taxon>Dikarya</taxon>
        <taxon>Ascomycota</taxon>
        <taxon>Pezizomycotina</taxon>
        <taxon>Sordariomycetes</taxon>
        <taxon>Xylariomycetidae</taxon>
        <taxon>Xylariales</taxon>
        <taxon>Xylariaceae</taxon>
        <taxon>Xylaria</taxon>
    </lineage>
</organism>
<dbReference type="Pfam" id="PF22942">
    <property type="entry name" value="DUF7025"/>
    <property type="match status" value="1"/>
</dbReference>
<accession>A0AAN7UMY2</accession>
<dbReference type="InterPro" id="IPR003959">
    <property type="entry name" value="ATPase_AAA_core"/>
</dbReference>
<dbReference type="EMBL" id="JAWHQM010000057">
    <property type="protein sequence ID" value="KAK5635790.1"/>
    <property type="molecule type" value="Genomic_DNA"/>
</dbReference>
<evidence type="ECO:0000256" key="1">
    <source>
        <dbReference type="SAM" id="MobiDB-lite"/>
    </source>
</evidence>
<dbReference type="InterPro" id="IPR003593">
    <property type="entry name" value="AAA+_ATPase"/>
</dbReference>
<feature type="region of interest" description="Disordered" evidence="1">
    <location>
        <begin position="640"/>
        <end position="672"/>
    </location>
</feature>
<dbReference type="CDD" id="cd19481">
    <property type="entry name" value="RecA-like_protease"/>
    <property type="match status" value="1"/>
</dbReference>
<dbReference type="Gene3D" id="3.40.50.300">
    <property type="entry name" value="P-loop containing nucleotide triphosphate hydrolases"/>
    <property type="match status" value="1"/>
</dbReference>
<dbReference type="GO" id="GO:0005524">
    <property type="term" value="F:ATP binding"/>
    <property type="evidence" value="ECO:0007669"/>
    <property type="project" value="InterPro"/>
</dbReference>
<dbReference type="InterPro" id="IPR054289">
    <property type="entry name" value="DUF7025"/>
</dbReference>
<dbReference type="PANTHER" id="PTHR46411:SF3">
    <property type="entry name" value="AAA+ ATPASE DOMAIN-CONTAINING PROTEIN"/>
    <property type="match status" value="1"/>
</dbReference>
<evidence type="ECO:0000313" key="3">
    <source>
        <dbReference type="EMBL" id="KAK5635790.1"/>
    </source>
</evidence>
<dbReference type="Pfam" id="PF00004">
    <property type="entry name" value="AAA"/>
    <property type="match status" value="1"/>
</dbReference>
<keyword evidence="4" id="KW-1185">Reference proteome</keyword>
<reference evidence="3 4" key="1">
    <citation type="submission" date="2023-10" db="EMBL/GenBank/DDBJ databases">
        <title>Draft genome sequence of Xylaria bambusicola isolate GMP-LS, the root and basal stem rot pathogen of sugarcane in Indonesia.</title>
        <authorList>
            <person name="Selvaraj P."/>
            <person name="Muralishankar V."/>
            <person name="Muruganantham S."/>
            <person name="Sp S."/>
            <person name="Haryani S."/>
            <person name="Lau K.J.X."/>
            <person name="Naqvi N.I."/>
        </authorList>
    </citation>
    <scope>NUCLEOTIDE SEQUENCE [LARGE SCALE GENOMIC DNA]</scope>
    <source>
        <strain evidence="3">GMP-LS</strain>
    </source>
</reference>
<dbReference type="InterPro" id="IPR027417">
    <property type="entry name" value="P-loop_NTPase"/>
</dbReference>
<name>A0AAN7UMY2_9PEZI</name>
<dbReference type="GO" id="GO:0016887">
    <property type="term" value="F:ATP hydrolysis activity"/>
    <property type="evidence" value="ECO:0007669"/>
    <property type="project" value="InterPro"/>
</dbReference>
<evidence type="ECO:0000313" key="4">
    <source>
        <dbReference type="Proteomes" id="UP001305414"/>
    </source>
</evidence>
<dbReference type="SUPFAM" id="SSF52540">
    <property type="entry name" value="P-loop containing nucleoside triphosphate hydrolases"/>
    <property type="match status" value="1"/>
</dbReference>
<evidence type="ECO:0000259" key="2">
    <source>
        <dbReference type="SMART" id="SM00382"/>
    </source>
</evidence>
<feature type="domain" description="AAA+ ATPase" evidence="2">
    <location>
        <begin position="424"/>
        <end position="551"/>
    </location>
</feature>
<dbReference type="PANTHER" id="PTHR46411">
    <property type="entry name" value="FAMILY ATPASE, PUTATIVE-RELATED"/>
    <property type="match status" value="1"/>
</dbReference>
<dbReference type="Proteomes" id="UP001305414">
    <property type="component" value="Unassembled WGS sequence"/>
</dbReference>
<sequence length="672" mass="76684">MGRLGLKTVGSVPILLKMPDPSEATMPASTGSHLGSRCEFKTYHTIPNKEGRLRVKPIVDPFENEAKGHADSTYALVINREFTVEDQSAPKSVTLKINSPHLLKVFRDVVGSYPSVPSDFKSPFEIKNPFQMLVHYWDELDECRKETTDNEARMHLNLLFQFMDNEIGPDRKKVMSMITKGQITFLLAWVVFRPGDVLYTTVMGHGWLMRCVKTVYEENTKIGPYFEVHCKYTDYNGKDVGDAGHKVVLVQKQDFGADNPANIMALEIFPRKYIDDDSIEERYKKRGEKFLDLRGCSTQSYEGLAQYLKDPPWSWWDYEMASADPVWLPYTETGRVVLDKATFKEDHPNKTPAISKAKPELVFCPPFVIGYSLAKKEWCRFLVPNLNPVKWKNDAWDKLILEEEQKLVLPSTENARDQPEQKGKGLVILLHGSPGSGKTLSAESSAEMTHRALISASMASLDTERMSFIFERNLRRLLQYATLWKAIVLLDEADVFLEMREEKAGNAERNALVAIFLKELEYFSGIIFLTTNRVETFDWAMKSRIHLALGFSPPVTSIRQQMWTQALRTVPADEIGIDDIAHAAKVLAERNLNGREIYNTLNTAKTIATFERKKLLLEHIQKILKVRDLFDKKLAQERIKMKKSSSEPAPAGHQLVRRGSILTEEPEEYQPD</sequence>
<comment type="caution">
    <text evidence="3">The sequence shown here is derived from an EMBL/GenBank/DDBJ whole genome shotgun (WGS) entry which is preliminary data.</text>
</comment>